<proteinExistence type="predicted"/>
<dbReference type="GO" id="GO:0004029">
    <property type="term" value="F:aldehyde dehydrogenase (NAD+) activity"/>
    <property type="evidence" value="ECO:0007669"/>
    <property type="project" value="TreeGrafter"/>
</dbReference>
<protein>
    <recommendedName>
        <fullName evidence="3">SDR family oxidoreductase</fullName>
    </recommendedName>
</protein>
<gene>
    <name evidence="1" type="ORF">G3O08_09665</name>
</gene>
<evidence type="ECO:0008006" key="3">
    <source>
        <dbReference type="Google" id="ProtNLM"/>
    </source>
</evidence>
<dbReference type="RefSeq" id="WP_163285162.1">
    <property type="nucleotide sequence ID" value="NZ_JAAGVY010000015.1"/>
</dbReference>
<dbReference type="SUPFAM" id="SSF51735">
    <property type="entry name" value="NAD(P)-binding Rossmann-fold domains"/>
    <property type="match status" value="1"/>
</dbReference>
<dbReference type="InterPro" id="IPR036291">
    <property type="entry name" value="NAD(P)-bd_dom_sf"/>
</dbReference>
<sequence>MKVSIIGLGWYGKPLAEKLSASYKVVGTKSSRDGVSSWDVDSVSAHYLNLNEELDYAQLKPVFDVDVLILNIPPSAAKTTAYSYQMMKILEGIKKFDLKHLIFISSTGVFGEHQINADEDTIPEPTRGNGEVLKRAENYLAENFAGRLSIIRPGGLVGGERHPAKYLAGRENVSGKNHPVNLVHRKDFIALTQFLIENKTNRSCFHAIASKHPLKKEFYIAAAEKMGLKKPEFDEGDMSGGKLILGDKTQAETIDFEFNDPFEMA</sequence>
<evidence type="ECO:0000313" key="2">
    <source>
        <dbReference type="Proteomes" id="UP000486602"/>
    </source>
</evidence>
<organism evidence="1 2">
    <name type="scientific">Cryomorpha ignava</name>
    <dbReference type="NCBI Taxonomy" id="101383"/>
    <lineage>
        <taxon>Bacteria</taxon>
        <taxon>Pseudomonadati</taxon>
        <taxon>Bacteroidota</taxon>
        <taxon>Flavobacteriia</taxon>
        <taxon>Flavobacteriales</taxon>
        <taxon>Cryomorphaceae</taxon>
        <taxon>Cryomorpha</taxon>
    </lineage>
</organism>
<evidence type="ECO:0000313" key="1">
    <source>
        <dbReference type="EMBL" id="NEN23767.1"/>
    </source>
</evidence>
<name>A0A7K3WQ39_9FLAO</name>
<dbReference type="AlphaFoldDB" id="A0A7K3WQ39"/>
<keyword evidence="2" id="KW-1185">Reference proteome</keyword>
<comment type="caution">
    <text evidence="1">The sequence shown here is derived from an EMBL/GenBank/DDBJ whole genome shotgun (WGS) entry which is preliminary data.</text>
</comment>
<dbReference type="InterPro" id="IPR051783">
    <property type="entry name" value="NAD(P)-dependent_oxidoreduct"/>
</dbReference>
<dbReference type="Gene3D" id="3.40.50.720">
    <property type="entry name" value="NAD(P)-binding Rossmann-like Domain"/>
    <property type="match status" value="1"/>
</dbReference>
<dbReference type="EMBL" id="JAAGVY010000015">
    <property type="protein sequence ID" value="NEN23767.1"/>
    <property type="molecule type" value="Genomic_DNA"/>
</dbReference>
<dbReference type="PANTHER" id="PTHR48079">
    <property type="entry name" value="PROTEIN YEEZ"/>
    <property type="match status" value="1"/>
</dbReference>
<dbReference type="Proteomes" id="UP000486602">
    <property type="component" value="Unassembled WGS sequence"/>
</dbReference>
<accession>A0A7K3WQ39</accession>
<dbReference type="PANTHER" id="PTHR48079:SF6">
    <property type="entry name" value="NAD(P)-BINDING DOMAIN-CONTAINING PROTEIN-RELATED"/>
    <property type="match status" value="1"/>
</dbReference>
<dbReference type="GO" id="GO:0005737">
    <property type="term" value="C:cytoplasm"/>
    <property type="evidence" value="ECO:0007669"/>
    <property type="project" value="TreeGrafter"/>
</dbReference>
<reference evidence="1 2" key="1">
    <citation type="submission" date="2020-02" db="EMBL/GenBank/DDBJ databases">
        <title>Out from the shadows clarifying the taxonomy of the family Cryomorphaceae and related taxa by utilizing the GTDB taxonomic framework.</title>
        <authorList>
            <person name="Bowman J.P."/>
        </authorList>
    </citation>
    <scope>NUCLEOTIDE SEQUENCE [LARGE SCALE GENOMIC DNA]</scope>
    <source>
        <strain evidence="1 2">QSSC 1-22</strain>
    </source>
</reference>